<feature type="transmembrane region" description="Helical" evidence="6">
    <location>
        <begin position="185"/>
        <end position="205"/>
    </location>
</feature>
<evidence type="ECO:0000256" key="2">
    <source>
        <dbReference type="ARBA" id="ARBA00009012"/>
    </source>
</evidence>
<proteinExistence type="inferred from homology"/>
<dbReference type="RefSeq" id="WP_224137642.1">
    <property type="nucleotide sequence ID" value="NZ_JAIQUM010000008.1"/>
</dbReference>
<gene>
    <name evidence="7" type="ORF">K9V48_05690</name>
</gene>
<organism evidence="7 8">
    <name type="scientific">Metabacillus rhizolycopersici</name>
    <dbReference type="NCBI Taxonomy" id="2875709"/>
    <lineage>
        <taxon>Bacteria</taxon>
        <taxon>Bacillati</taxon>
        <taxon>Bacillota</taxon>
        <taxon>Bacilli</taxon>
        <taxon>Bacillales</taxon>
        <taxon>Bacillaceae</taxon>
        <taxon>Metabacillus</taxon>
    </lineage>
</organism>
<dbReference type="PANTHER" id="PTHR13353:SF5">
    <property type="entry name" value="TRANSMEMBRANE PROTEIN 19"/>
    <property type="match status" value="1"/>
</dbReference>
<comment type="caution">
    <text evidence="7">The sequence shown here is derived from an EMBL/GenBank/DDBJ whole genome shotgun (WGS) entry which is preliminary data.</text>
</comment>
<name>A0ABS7UNK5_9BACI</name>
<evidence type="ECO:0000256" key="4">
    <source>
        <dbReference type="ARBA" id="ARBA00022989"/>
    </source>
</evidence>
<protein>
    <submittedName>
        <fullName evidence="7">DUF92 domain-containing protein</fullName>
    </submittedName>
</protein>
<accession>A0ABS7UNK5</accession>
<evidence type="ECO:0000313" key="8">
    <source>
        <dbReference type="Proteomes" id="UP001165287"/>
    </source>
</evidence>
<comment type="subcellular location">
    <subcellularLocation>
        <location evidence="1">Membrane</location>
        <topology evidence="1">Multi-pass membrane protein</topology>
    </subcellularLocation>
</comment>
<evidence type="ECO:0000256" key="1">
    <source>
        <dbReference type="ARBA" id="ARBA00004141"/>
    </source>
</evidence>
<feature type="transmembrane region" description="Helical" evidence="6">
    <location>
        <begin position="245"/>
        <end position="262"/>
    </location>
</feature>
<dbReference type="PANTHER" id="PTHR13353">
    <property type="entry name" value="TRANSMEMBRANE PROTEIN 19"/>
    <property type="match status" value="1"/>
</dbReference>
<evidence type="ECO:0000256" key="5">
    <source>
        <dbReference type="ARBA" id="ARBA00023136"/>
    </source>
</evidence>
<evidence type="ECO:0000256" key="6">
    <source>
        <dbReference type="SAM" id="Phobius"/>
    </source>
</evidence>
<reference evidence="7" key="1">
    <citation type="submission" date="2024-05" db="EMBL/GenBank/DDBJ databases">
        <title>Metabacillus sp. nov., isolated from the rhizosphere soil of tomato plants.</title>
        <authorList>
            <person name="Ma R."/>
        </authorList>
    </citation>
    <scope>NUCLEOTIDE SEQUENCE</scope>
    <source>
        <strain evidence="7">DBTR6</strain>
    </source>
</reference>
<comment type="similarity">
    <text evidence="2">Belongs to the TMEM19 family.</text>
</comment>
<dbReference type="InterPro" id="IPR002794">
    <property type="entry name" value="DUF92_TMEM19"/>
</dbReference>
<dbReference type="Pfam" id="PF01940">
    <property type="entry name" value="DUF92"/>
    <property type="match status" value="1"/>
</dbReference>
<dbReference type="EMBL" id="JAIQUM010000008">
    <property type="protein sequence ID" value="MBZ5749741.1"/>
    <property type="molecule type" value="Genomic_DNA"/>
</dbReference>
<feature type="transmembrane region" description="Helical" evidence="6">
    <location>
        <begin position="30"/>
        <end position="63"/>
    </location>
</feature>
<sequence length="263" mass="27914">MLDIQLVVAVLFILVISFVGWKMKSLTGSGAIGAIVVGLSIYLGFSIQGLLLLGCFFVSSSLLSKFQSVKKSNLHDILEKGDRRDIVQVLANGGVPAILSLVQATGQSFGQVVLLGFCISIAAANADTWASEIGTLSKQNPRLLLTFKKVERGTSGAVSLLGTCAAVVGSAFIAIGAGLLFSLSWYPIALVILFGFIGNLLDTLLGQTIQVKYICTVCGKLTEKQNHCHNRGLKMKKFSFLNNDGVNFLSIALATMLGLIILS</sequence>
<evidence type="ECO:0000313" key="7">
    <source>
        <dbReference type="EMBL" id="MBZ5749741.1"/>
    </source>
</evidence>
<keyword evidence="5 6" id="KW-0472">Membrane</keyword>
<keyword evidence="3 6" id="KW-0812">Transmembrane</keyword>
<feature type="transmembrane region" description="Helical" evidence="6">
    <location>
        <begin position="157"/>
        <end position="179"/>
    </location>
</feature>
<dbReference type="Proteomes" id="UP001165287">
    <property type="component" value="Unassembled WGS sequence"/>
</dbReference>
<keyword evidence="4 6" id="KW-1133">Transmembrane helix</keyword>
<evidence type="ECO:0000256" key="3">
    <source>
        <dbReference type="ARBA" id="ARBA00022692"/>
    </source>
</evidence>
<keyword evidence="8" id="KW-1185">Reference proteome</keyword>